<dbReference type="KEGG" id="orp:MOP44_04950"/>
<proteinExistence type="predicted"/>
<organism evidence="1 2">
    <name type="scientific">Occallatibacter riparius</name>
    <dbReference type="NCBI Taxonomy" id="1002689"/>
    <lineage>
        <taxon>Bacteria</taxon>
        <taxon>Pseudomonadati</taxon>
        <taxon>Acidobacteriota</taxon>
        <taxon>Terriglobia</taxon>
        <taxon>Terriglobales</taxon>
        <taxon>Acidobacteriaceae</taxon>
        <taxon>Occallatibacter</taxon>
    </lineage>
</organism>
<sequence length="85" mass="10043">MKLRRFNGFNLCIDVHGFCRAFQFDRYHSVTRSRCAVWPRWAGIYTIVTTDPNELMELLHNSMPVILLPEEYQRWLDPGNIAPNC</sequence>
<accession>A0A9J7BRJ2</accession>
<reference evidence="1" key="1">
    <citation type="submission" date="2021-04" db="EMBL/GenBank/DDBJ databases">
        <title>Phylogenetic analysis of Acidobacteriaceae.</title>
        <authorList>
            <person name="Qiu L."/>
            <person name="Zhang Q."/>
        </authorList>
    </citation>
    <scope>NUCLEOTIDE SEQUENCE</scope>
    <source>
        <strain evidence="1">DSM 25168</strain>
    </source>
</reference>
<dbReference type="EMBL" id="CP093313">
    <property type="protein sequence ID" value="UWZ85288.1"/>
    <property type="molecule type" value="Genomic_DNA"/>
</dbReference>
<keyword evidence="2" id="KW-1185">Reference proteome</keyword>
<dbReference type="SUPFAM" id="SSF143081">
    <property type="entry name" value="BB1717-like"/>
    <property type="match status" value="1"/>
</dbReference>
<dbReference type="GO" id="GO:0106300">
    <property type="term" value="P:protein-DNA covalent cross-linking repair"/>
    <property type="evidence" value="ECO:0007669"/>
    <property type="project" value="InterPro"/>
</dbReference>
<dbReference type="AlphaFoldDB" id="A0A9J7BRJ2"/>
<protein>
    <submittedName>
        <fullName evidence="1">SOS response-associated peptidase</fullName>
    </submittedName>
</protein>
<dbReference type="Gene3D" id="3.90.1680.10">
    <property type="entry name" value="SOS response associated peptidase-like"/>
    <property type="match status" value="1"/>
</dbReference>
<dbReference type="Pfam" id="PF02586">
    <property type="entry name" value="SRAP"/>
    <property type="match status" value="1"/>
</dbReference>
<dbReference type="RefSeq" id="WP_260794806.1">
    <property type="nucleotide sequence ID" value="NZ_CP093313.1"/>
</dbReference>
<evidence type="ECO:0000313" key="2">
    <source>
        <dbReference type="Proteomes" id="UP001059380"/>
    </source>
</evidence>
<dbReference type="GO" id="GO:0003697">
    <property type="term" value="F:single-stranded DNA binding"/>
    <property type="evidence" value="ECO:0007669"/>
    <property type="project" value="InterPro"/>
</dbReference>
<name>A0A9J7BRJ2_9BACT</name>
<gene>
    <name evidence="1" type="ORF">MOP44_04950</name>
</gene>
<dbReference type="InterPro" id="IPR003738">
    <property type="entry name" value="SRAP"/>
</dbReference>
<evidence type="ECO:0000313" key="1">
    <source>
        <dbReference type="EMBL" id="UWZ85288.1"/>
    </source>
</evidence>
<dbReference type="Proteomes" id="UP001059380">
    <property type="component" value="Chromosome"/>
</dbReference>
<dbReference type="InterPro" id="IPR036590">
    <property type="entry name" value="SRAP-like"/>
</dbReference>